<reference evidence="1 2" key="1">
    <citation type="submission" date="2023-07" db="EMBL/GenBank/DDBJ databases">
        <title>Genomic Encyclopedia of Type Strains, Phase IV (KMG-IV): sequencing the most valuable type-strain genomes for metagenomic binning, comparative biology and taxonomic classification.</title>
        <authorList>
            <person name="Goeker M."/>
        </authorList>
    </citation>
    <scope>NUCLEOTIDE SEQUENCE [LARGE SCALE GENOMIC DNA]</scope>
    <source>
        <strain evidence="1 2">DSM 16419</strain>
    </source>
</reference>
<evidence type="ECO:0000313" key="1">
    <source>
        <dbReference type="EMBL" id="MDQ0428591.1"/>
    </source>
</evidence>
<gene>
    <name evidence="1" type="ORF">QOZ98_001417</name>
</gene>
<accession>A0ABU0GTB5</accession>
<comment type="caution">
    <text evidence="1">The sequence shown here is derived from an EMBL/GenBank/DDBJ whole genome shotgun (WGS) entry which is preliminary data.</text>
</comment>
<dbReference type="Proteomes" id="UP001241988">
    <property type="component" value="Unassembled WGS sequence"/>
</dbReference>
<organism evidence="1 2">
    <name type="scientific">Planomicrobium stackebrandtii</name>
    <dbReference type="NCBI Taxonomy" id="253160"/>
    <lineage>
        <taxon>Bacteria</taxon>
        <taxon>Bacillati</taxon>
        <taxon>Bacillota</taxon>
        <taxon>Bacilli</taxon>
        <taxon>Bacillales</taxon>
        <taxon>Caryophanaceae</taxon>
        <taxon>Planomicrobium</taxon>
    </lineage>
</organism>
<name>A0ABU0GTB5_9BACL</name>
<dbReference type="RefSeq" id="WP_308786760.1">
    <property type="nucleotide sequence ID" value="NZ_JAUSWB010000003.1"/>
</dbReference>
<keyword evidence="2" id="KW-1185">Reference proteome</keyword>
<sequence length="84" mass="9588">MKKTFETTYNGRHILVENRWFEGEKLFVDGDLQDENLGLSFRGILNGKLNSMESVKNIKVTLGGFFAIQCKVFIDHELIYSSVG</sequence>
<evidence type="ECO:0000313" key="2">
    <source>
        <dbReference type="Proteomes" id="UP001241988"/>
    </source>
</evidence>
<dbReference type="EMBL" id="JAUSWB010000003">
    <property type="protein sequence ID" value="MDQ0428591.1"/>
    <property type="molecule type" value="Genomic_DNA"/>
</dbReference>
<protein>
    <submittedName>
        <fullName evidence="1">Uncharacterized protein</fullName>
    </submittedName>
</protein>
<proteinExistence type="predicted"/>